<name>A0A365QT62_9BURK</name>
<dbReference type="AlphaFoldDB" id="A0A365QT62"/>
<proteinExistence type="predicted"/>
<evidence type="ECO:0000313" key="1">
    <source>
        <dbReference type="EMBL" id="RBB37667.1"/>
    </source>
</evidence>
<evidence type="ECO:0000313" key="2">
    <source>
        <dbReference type="Proteomes" id="UP000252458"/>
    </source>
</evidence>
<keyword evidence="2" id="KW-1185">Reference proteome</keyword>
<organism evidence="1 2">
    <name type="scientific">Burkholderia reimsis</name>
    <dbReference type="NCBI Taxonomy" id="2234132"/>
    <lineage>
        <taxon>Bacteria</taxon>
        <taxon>Pseudomonadati</taxon>
        <taxon>Pseudomonadota</taxon>
        <taxon>Betaproteobacteria</taxon>
        <taxon>Burkholderiales</taxon>
        <taxon>Burkholderiaceae</taxon>
        <taxon>Burkholderia</taxon>
    </lineage>
</organism>
<sequence length="67" mass="7126">MHAAGAASGQHGAAHRIVARCGEKHTYRYPDNVRADGACGTPQQVFNTCRRPHQRVPTALDSAKAAS</sequence>
<comment type="caution">
    <text evidence="1">The sequence shown here is derived from an EMBL/GenBank/DDBJ whole genome shotgun (WGS) entry which is preliminary data.</text>
</comment>
<reference evidence="1 2" key="1">
    <citation type="submission" date="2018-06" db="EMBL/GenBank/DDBJ databases">
        <title>Draft genome sequence of Burkholderia reimsis strain BE51 isolated from a French agricultural soil.</title>
        <authorList>
            <person name="Esmaeel Q."/>
        </authorList>
    </citation>
    <scope>NUCLEOTIDE SEQUENCE [LARGE SCALE GENOMIC DNA]</scope>
    <source>
        <strain evidence="1 2">BE51</strain>
    </source>
</reference>
<dbReference type="EMBL" id="QMFZ01000017">
    <property type="protein sequence ID" value="RBB37667.1"/>
    <property type="molecule type" value="Genomic_DNA"/>
</dbReference>
<accession>A0A365QT62</accession>
<dbReference type="Proteomes" id="UP000252458">
    <property type="component" value="Unassembled WGS sequence"/>
</dbReference>
<protein>
    <submittedName>
        <fullName evidence="1">Uncharacterized protein</fullName>
    </submittedName>
</protein>
<gene>
    <name evidence="1" type="ORF">DPV79_20060</name>
</gene>